<keyword evidence="4" id="KW-0663">Pyridoxal phosphate</keyword>
<sequence length="209" mass="22756">VAITSNDASITGLNIKRENAPVVGVLALQGDFREHIEMLNMLGVASREIRLPRALCALDALIIPGGESTTIARLVLQYGFLEPLREFCASGRPVWGTCAGAILLARDVDELDRPGIQAMDIQVQRNAFGRQQQSFQSQVKIDGISDGKFPAIFIRAPAITDVDASVEILASLPDGKIIAARQRNLLATVFHPELTTDVRLHNLFLSMID</sequence>
<evidence type="ECO:0000256" key="3">
    <source>
        <dbReference type="ARBA" id="ARBA00022801"/>
    </source>
</evidence>
<dbReference type="PANTHER" id="PTHR31559:SF0">
    <property type="entry name" value="PYRIDOXAL 5'-PHOSPHATE SYNTHASE SUBUNIT SNO1-RELATED"/>
    <property type="match status" value="1"/>
</dbReference>
<dbReference type="PROSITE" id="PS51273">
    <property type="entry name" value="GATASE_TYPE_1"/>
    <property type="match status" value="1"/>
</dbReference>
<evidence type="ECO:0000256" key="4">
    <source>
        <dbReference type="ARBA" id="ARBA00022898"/>
    </source>
</evidence>
<dbReference type="GO" id="GO:1903600">
    <property type="term" value="C:glutaminase complex"/>
    <property type="evidence" value="ECO:0007669"/>
    <property type="project" value="TreeGrafter"/>
</dbReference>
<reference evidence="8" key="1">
    <citation type="submission" date="2018-05" db="EMBL/GenBank/DDBJ databases">
        <authorList>
            <person name="Lanie J.A."/>
            <person name="Ng W.-L."/>
            <person name="Kazmierczak K.M."/>
            <person name="Andrzejewski T.M."/>
            <person name="Davidsen T.M."/>
            <person name="Wayne K.J."/>
            <person name="Tettelin H."/>
            <person name="Glass J.I."/>
            <person name="Rusch D."/>
            <person name="Podicherti R."/>
            <person name="Tsui H.-C.T."/>
            <person name="Winkler M.E."/>
        </authorList>
    </citation>
    <scope>NUCLEOTIDE SEQUENCE</scope>
</reference>
<accession>A0A382H6V7</accession>
<dbReference type="HAMAP" id="MF_01615">
    <property type="entry name" value="PdxT"/>
    <property type="match status" value="1"/>
</dbReference>
<dbReference type="InterPro" id="IPR021196">
    <property type="entry name" value="PdxT/SNO_CS"/>
</dbReference>
<dbReference type="InterPro" id="IPR002161">
    <property type="entry name" value="PdxT/SNO"/>
</dbReference>
<dbReference type="Gene3D" id="3.40.50.880">
    <property type="match status" value="1"/>
</dbReference>
<dbReference type="AlphaFoldDB" id="A0A382H6V7"/>
<protein>
    <recommendedName>
        <fullName evidence="2">glutaminase</fullName>
        <ecNumber evidence="2">3.5.1.2</ecNumber>
    </recommendedName>
</protein>
<evidence type="ECO:0000313" key="8">
    <source>
        <dbReference type="EMBL" id="SVB82647.1"/>
    </source>
</evidence>
<dbReference type="FunFam" id="3.40.50.880:FF:000010">
    <property type="entry name" value="uncharacterized protein LOC100176842 isoform X2"/>
    <property type="match status" value="1"/>
</dbReference>
<gene>
    <name evidence="8" type="ORF">METZ01_LOCUS235501</name>
</gene>
<dbReference type="PIRSF" id="PIRSF005639">
    <property type="entry name" value="Glut_amidoT_SNO"/>
    <property type="match status" value="1"/>
</dbReference>
<dbReference type="GO" id="GO:0008614">
    <property type="term" value="P:pyridoxine metabolic process"/>
    <property type="evidence" value="ECO:0007669"/>
    <property type="project" value="TreeGrafter"/>
</dbReference>
<dbReference type="EMBL" id="UINC01059345">
    <property type="protein sequence ID" value="SVB82647.1"/>
    <property type="molecule type" value="Genomic_DNA"/>
</dbReference>
<comment type="similarity">
    <text evidence="1">Belongs to the glutaminase PdxT/SNO family.</text>
</comment>
<feature type="non-terminal residue" evidence="8">
    <location>
        <position position="1"/>
    </location>
</feature>
<dbReference type="CDD" id="cd01749">
    <property type="entry name" value="GATase1_PB"/>
    <property type="match status" value="1"/>
</dbReference>
<name>A0A382H6V7_9ZZZZ</name>
<dbReference type="Pfam" id="PF01174">
    <property type="entry name" value="SNO"/>
    <property type="match status" value="1"/>
</dbReference>
<dbReference type="NCBIfam" id="TIGR03800">
    <property type="entry name" value="PLP_synth_Pdx2"/>
    <property type="match status" value="1"/>
</dbReference>
<evidence type="ECO:0000256" key="5">
    <source>
        <dbReference type="ARBA" id="ARBA00022962"/>
    </source>
</evidence>
<keyword evidence="6" id="KW-0456">Lyase</keyword>
<proteinExistence type="inferred from homology"/>
<dbReference type="PROSITE" id="PS01236">
    <property type="entry name" value="PDXT_SNO_1"/>
    <property type="match status" value="1"/>
</dbReference>
<dbReference type="EC" id="3.5.1.2" evidence="2"/>
<evidence type="ECO:0000256" key="2">
    <source>
        <dbReference type="ARBA" id="ARBA00012918"/>
    </source>
</evidence>
<organism evidence="8">
    <name type="scientific">marine metagenome</name>
    <dbReference type="NCBI Taxonomy" id="408172"/>
    <lineage>
        <taxon>unclassified sequences</taxon>
        <taxon>metagenomes</taxon>
        <taxon>ecological metagenomes</taxon>
    </lineage>
</organism>
<dbReference type="InterPro" id="IPR029062">
    <property type="entry name" value="Class_I_gatase-like"/>
</dbReference>
<dbReference type="GO" id="GO:0005829">
    <property type="term" value="C:cytosol"/>
    <property type="evidence" value="ECO:0007669"/>
    <property type="project" value="TreeGrafter"/>
</dbReference>
<keyword evidence="5" id="KW-0315">Glutamine amidotransferase</keyword>
<dbReference type="GO" id="GO:0042823">
    <property type="term" value="P:pyridoxal phosphate biosynthetic process"/>
    <property type="evidence" value="ECO:0007669"/>
    <property type="project" value="InterPro"/>
</dbReference>
<dbReference type="PROSITE" id="PS51130">
    <property type="entry name" value="PDXT_SNO_2"/>
    <property type="match status" value="1"/>
</dbReference>
<comment type="catalytic activity">
    <reaction evidence="7">
        <text>L-glutamine + H2O = L-glutamate + NH4(+)</text>
        <dbReference type="Rhea" id="RHEA:15889"/>
        <dbReference type="ChEBI" id="CHEBI:15377"/>
        <dbReference type="ChEBI" id="CHEBI:28938"/>
        <dbReference type="ChEBI" id="CHEBI:29985"/>
        <dbReference type="ChEBI" id="CHEBI:58359"/>
        <dbReference type="EC" id="3.5.1.2"/>
    </reaction>
</comment>
<evidence type="ECO:0000256" key="7">
    <source>
        <dbReference type="ARBA" id="ARBA00049534"/>
    </source>
</evidence>
<dbReference type="GO" id="GO:0016829">
    <property type="term" value="F:lyase activity"/>
    <property type="evidence" value="ECO:0007669"/>
    <property type="project" value="UniProtKB-KW"/>
</dbReference>
<keyword evidence="3" id="KW-0378">Hydrolase</keyword>
<evidence type="ECO:0000256" key="6">
    <source>
        <dbReference type="ARBA" id="ARBA00023239"/>
    </source>
</evidence>
<dbReference type="PANTHER" id="PTHR31559">
    <property type="entry name" value="PYRIDOXAL 5'-PHOSPHATE SYNTHASE SUBUNIT SNO"/>
    <property type="match status" value="1"/>
</dbReference>
<evidence type="ECO:0000256" key="1">
    <source>
        <dbReference type="ARBA" id="ARBA00008345"/>
    </source>
</evidence>
<dbReference type="SUPFAM" id="SSF52317">
    <property type="entry name" value="Class I glutamine amidotransferase-like"/>
    <property type="match status" value="1"/>
</dbReference>
<dbReference type="GO" id="GO:0004359">
    <property type="term" value="F:glutaminase activity"/>
    <property type="evidence" value="ECO:0007669"/>
    <property type="project" value="UniProtKB-EC"/>
</dbReference>